<name>A0A2N6PIK6_9MICO</name>
<proteinExistence type="predicted"/>
<protein>
    <submittedName>
        <fullName evidence="1">Uncharacterized protein</fullName>
    </submittedName>
</protein>
<evidence type="ECO:0000313" key="2">
    <source>
        <dbReference type="Proteomes" id="UP000235703"/>
    </source>
</evidence>
<sequence>MNDRLTIAVEALTFWYDSEHWFPFVESETADVTGPGHQDKAAFAETVNAYDQLCVGADDVGWATGDDVQWRWAVLDVEAERFELVAEGAPGAVPVTCMWGVR</sequence>
<keyword evidence="2" id="KW-1185">Reference proteome</keyword>
<dbReference type="EMBL" id="PNFZ01000002">
    <property type="protein sequence ID" value="PMB98487.1"/>
    <property type="molecule type" value="Genomic_DNA"/>
</dbReference>
<organism evidence="1 2">
    <name type="scientific">Brevibacterium luteolum</name>
    <dbReference type="NCBI Taxonomy" id="199591"/>
    <lineage>
        <taxon>Bacteria</taxon>
        <taxon>Bacillati</taxon>
        <taxon>Actinomycetota</taxon>
        <taxon>Actinomycetes</taxon>
        <taxon>Micrococcales</taxon>
        <taxon>Brevibacteriaceae</taxon>
        <taxon>Brevibacterium</taxon>
    </lineage>
</organism>
<dbReference type="Proteomes" id="UP000235703">
    <property type="component" value="Unassembled WGS sequence"/>
</dbReference>
<dbReference type="RefSeq" id="WP_102161013.1">
    <property type="nucleotide sequence ID" value="NZ_PNFZ01000002.1"/>
</dbReference>
<evidence type="ECO:0000313" key="1">
    <source>
        <dbReference type="EMBL" id="PMB98487.1"/>
    </source>
</evidence>
<dbReference type="AlphaFoldDB" id="A0A2N6PIK6"/>
<comment type="caution">
    <text evidence="1">The sequence shown here is derived from an EMBL/GenBank/DDBJ whole genome shotgun (WGS) entry which is preliminary data.</text>
</comment>
<gene>
    <name evidence="1" type="ORF">CJ198_03865</name>
</gene>
<accession>A0A2N6PIK6</accession>
<reference evidence="1 2" key="1">
    <citation type="submission" date="2017-09" db="EMBL/GenBank/DDBJ databases">
        <title>Bacterial strain isolated from the female urinary microbiota.</title>
        <authorList>
            <person name="Thomas-White K."/>
            <person name="Kumar N."/>
            <person name="Forster S."/>
            <person name="Putonti C."/>
            <person name="Lawley T."/>
            <person name="Wolfe A.J."/>
        </authorList>
    </citation>
    <scope>NUCLEOTIDE SEQUENCE [LARGE SCALE GENOMIC DNA]</scope>
    <source>
        <strain evidence="1 2">UMB0680</strain>
    </source>
</reference>